<feature type="domain" description="Paraneoplastic antigen Ma-like N-terminal" evidence="3">
    <location>
        <begin position="1"/>
        <end position="92"/>
    </location>
</feature>
<evidence type="ECO:0000259" key="3">
    <source>
        <dbReference type="Pfam" id="PF20846"/>
    </source>
</evidence>
<evidence type="ECO:0000256" key="1">
    <source>
        <dbReference type="SAM" id="MobiDB-lite"/>
    </source>
</evidence>
<evidence type="ECO:0000313" key="5">
    <source>
        <dbReference type="Proteomes" id="UP000694727"/>
    </source>
</evidence>
<evidence type="ECO:0000259" key="2">
    <source>
        <dbReference type="Pfam" id="PF14893"/>
    </source>
</evidence>
<dbReference type="Ensembl" id="ENSSSCT00025101817.1">
    <property type="protein sequence ID" value="ENSSSCP00025045002.1"/>
    <property type="gene ID" value="ENSSSCG00025073963.1"/>
</dbReference>
<dbReference type="Pfam" id="PF20846">
    <property type="entry name" value="PNMA_N"/>
    <property type="match status" value="1"/>
</dbReference>
<dbReference type="AlphaFoldDB" id="A0A8D0TDC2"/>
<dbReference type="InterPro" id="IPR048270">
    <property type="entry name" value="PNMA_C"/>
</dbReference>
<dbReference type="InterPro" id="IPR048271">
    <property type="entry name" value="PNMA_N"/>
</dbReference>
<protein>
    <submittedName>
        <fullName evidence="4">Uncharacterized protein</fullName>
    </submittedName>
</protein>
<accession>A0A8D0TDC2</accession>
<dbReference type="Pfam" id="PF14893">
    <property type="entry name" value="PNMA"/>
    <property type="match status" value="1"/>
</dbReference>
<feature type="domain" description="Paraneoplastic antigen Ma-like C-terminal" evidence="2">
    <location>
        <begin position="147"/>
        <end position="308"/>
    </location>
</feature>
<reference evidence="4" key="1">
    <citation type="submission" date="2025-08" db="UniProtKB">
        <authorList>
            <consortium name="Ensembl"/>
        </authorList>
    </citation>
    <scope>IDENTIFICATION</scope>
</reference>
<proteinExistence type="predicted"/>
<feature type="compositionally biased region" description="Low complexity" evidence="1">
    <location>
        <begin position="397"/>
        <end position="426"/>
    </location>
</feature>
<sequence>MALAMLRDWCRWMGVNAQRSLLILGIPDDCGEQEFQEAVQAALRPLGRYRVLGKVFRKELGSRVALVEFAEYLNRSLIPRKIPGKGGPWTVVFLPQAPNSESQDRPSEGAGVGVAGAMAEAGAWTRQWRQALQPVLETMGYEELRAFSGLGEPGGGEESFESWLDHANDMLYLWRHVSERERRRRLVESLGGPALDLLCGLLAQDADMAAQDCLAALVQVFGDQDSPVTARLRFATCAQRPQETLFAYVMRLEGLLQAAVETEAIHPATADQARARQVLMRARPNDTLQTKLRRLRLERRPPGFVGLLRLIRESEAWEAEPAASEQGHGEEEARAGIAGLAAARRAPARDVAAQGTAAEGTLAFPAPLAFPAREDSGQAALSKEGGAQAPPAREEAGVAVPAAAAAEAGEAAPEARGAASVAPAPGESSQASREVGSAPAPVGL</sequence>
<feature type="region of interest" description="Disordered" evidence="1">
    <location>
        <begin position="374"/>
        <end position="444"/>
    </location>
</feature>
<organism evidence="4 5">
    <name type="scientific">Sus scrofa</name>
    <name type="common">Pig</name>
    <dbReference type="NCBI Taxonomy" id="9823"/>
    <lineage>
        <taxon>Eukaryota</taxon>
        <taxon>Metazoa</taxon>
        <taxon>Chordata</taxon>
        <taxon>Craniata</taxon>
        <taxon>Vertebrata</taxon>
        <taxon>Euteleostomi</taxon>
        <taxon>Mammalia</taxon>
        <taxon>Eutheria</taxon>
        <taxon>Laurasiatheria</taxon>
        <taxon>Artiodactyla</taxon>
        <taxon>Suina</taxon>
        <taxon>Suidae</taxon>
        <taxon>Sus</taxon>
    </lineage>
</organism>
<dbReference type="InterPro" id="IPR026523">
    <property type="entry name" value="PNMA"/>
</dbReference>
<dbReference type="PANTHER" id="PTHR23095">
    <property type="entry name" value="PARANEOPLASTIC ANTIGEN"/>
    <property type="match status" value="1"/>
</dbReference>
<dbReference type="Proteomes" id="UP000694727">
    <property type="component" value="Unplaced"/>
</dbReference>
<name>A0A8D0TDC2_PIG</name>
<evidence type="ECO:0000313" key="4">
    <source>
        <dbReference type="Ensembl" id="ENSSSCP00025045002.1"/>
    </source>
</evidence>
<dbReference type="PANTHER" id="PTHR23095:SF20">
    <property type="entry name" value="PARANEOPLASTIC ANTIGEN MA6E"/>
    <property type="match status" value="1"/>
</dbReference>